<keyword evidence="2 4" id="KW-0560">Oxidoreductase</keyword>
<dbReference type="FunFam" id="3.40.309.10:FF:000003">
    <property type="entry name" value="Aldehyde dehydrogenase"/>
    <property type="match status" value="1"/>
</dbReference>
<organism evidence="10 11">
    <name type="scientific">Amphibalanus amphitrite</name>
    <name type="common">Striped barnacle</name>
    <name type="synonym">Balanus amphitrite</name>
    <dbReference type="NCBI Taxonomy" id="1232801"/>
    <lineage>
        <taxon>Eukaryota</taxon>
        <taxon>Metazoa</taxon>
        <taxon>Ecdysozoa</taxon>
        <taxon>Arthropoda</taxon>
        <taxon>Crustacea</taxon>
        <taxon>Multicrustacea</taxon>
        <taxon>Cirripedia</taxon>
        <taxon>Thoracica</taxon>
        <taxon>Thoracicalcarea</taxon>
        <taxon>Balanomorpha</taxon>
        <taxon>Balanoidea</taxon>
        <taxon>Balanidae</taxon>
        <taxon>Amphibalaninae</taxon>
        <taxon>Amphibalanus</taxon>
    </lineage>
</organism>
<dbReference type="FunFam" id="3.40.605.10:FF:000004">
    <property type="entry name" value="Aldehyde dehydrogenase"/>
    <property type="match status" value="1"/>
</dbReference>
<evidence type="ECO:0000256" key="7">
    <source>
        <dbReference type="RuleBase" id="RU003345"/>
    </source>
</evidence>
<dbReference type="SUPFAM" id="SSF53720">
    <property type="entry name" value="ALDH-like"/>
    <property type="match status" value="1"/>
</dbReference>
<reference evidence="10 11" key="1">
    <citation type="submission" date="2019-07" db="EMBL/GenBank/DDBJ databases">
        <title>Draft genome assembly of a fouling barnacle, Amphibalanus amphitrite (Darwin, 1854): The first reference genome for Thecostraca.</title>
        <authorList>
            <person name="Kim W."/>
        </authorList>
    </citation>
    <scope>NUCLEOTIDE SEQUENCE [LARGE SCALE GENOMIC DNA]</scope>
    <source>
        <strain evidence="10">SNU_AA5</strain>
        <tissue evidence="10">Soma without cirri and trophi</tissue>
    </source>
</reference>
<dbReference type="Pfam" id="PF00171">
    <property type="entry name" value="Aldedh"/>
    <property type="match status" value="1"/>
</dbReference>
<dbReference type="InterPro" id="IPR029510">
    <property type="entry name" value="Ald_DH_CS_GLU"/>
</dbReference>
<evidence type="ECO:0000256" key="8">
    <source>
        <dbReference type="SAM" id="Phobius"/>
    </source>
</evidence>
<gene>
    <name evidence="10" type="primary">Aldh3b1_1</name>
    <name evidence="10" type="ORF">FJT64_024067</name>
</gene>
<feature type="active site" evidence="5">
    <location>
        <position position="238"/>
    </location>
</feature>
<dbReference type="InterPro" id="IPR012394">
    <property type="entry name" value="Aldehyde_DH_NAD(P)"/>
</dbReference>
<keyword evidence="11" id="KW-1185">Reference proteome</keyword>
<comment type="similarity">
    <text evidence="1 4 7">Belongs to the aldehyde dehydrogenase family.</text>
</comment>
<evidence type="ECO:0000256" key="4">
    <source>
        <dbReference type="PIRNR" id="PIRNR036492"/>
    </source>
</evidence>
<dbReference type="OrthoDB" id="440325at2759"/>
<evidence type="ECO:0000256" key="6">
    <source>
        <dbReference type="PROSITE-ProRule" id="PRU10007"/>
    </source>
</evidence>
<accession>A0A6A4WBP0</accession>
<keyword evidence="3" id="KW-0520">NAD</keyword>
<sequence length="501" mass="55863">MVEIARREFQSGKTTDIKFRKANLRGLLHFYQENETELADAVYADLGRIPDETIVAEISLLLRDVKTMLANVEHWSQQKTVGRSLATLLDWPYVRPQPRGLVLILSAWNYPLQLSLLPLSGAIAAGCCAVLKPSELAPATAALLADRLPRYLESSCYPVVCGGVPESQRLLQLRFDHVFFTGSTAVGRLVAAAASQHLTPVTLELGGKSPVYLDDSVNMEYAARRILWGKTVNLGQTCIAPDYLLCTKATEEAFLEAGRRVLHQWFGERPEDSPSLGRMLNKRHFSRVRKLLENSGRVALGGRCFEEALIIEPTVLTDVRAEDPVMEEEIFGPVLPIITVSSADDAIRFINSRTPHALSLYIFSSRRDVKDRFIRETDSGTVMCNDTMYHAIVEQLPFGGVGTSGMGAYHGKHSFDTFSHYKPVLERNYNPVAELCCSVRYPPYEPTKTRLAKLLLKNPAVPDLSAVKYTIVFLLGLLSIYLIRVFAQALGYEDRLPDFLA</sequence>
<evidence type="ECO:0000313" key="10">
    <source>
        <dbReference type="EMBL" id="KAF0304025.1"/>
    </source>
</evidence>
<dbReference type="GO" id="GO:0006081">
    <property type="term" value="P:aldehyde metabolic process"/>
    <property type="evidence" value="ECO:0007669"/>
    <property type="project" value="InterPro"/>
</dbReference>
<evidence type="ECO:0000256" key="1">
    <source>
        <dbReference type="ARBA" id="ARBA00009986"/>
    </source>
</evidence>
<dbReference type="EMBL" id="VIIS01000886">
    <property type="protein sequence ID" value="KAF0304025.1"/>
    <property type="molecule type" value="Genomic_DNA"/>
</dbReference>
<dbReference type="PANTHER" id="PTHR43570">
    <property type="entry name" value="ALDEHYDE DEHYDROGENASE"/>
    <property type="match status" value="1"/>
</dbReference>
<keyword evidence="8" id="KW-0472">Membrane</keyword>
<dbReference type="InterPro" id="IPR016161">
    <property type="entry name" value="Ald_DH/histidinol_DH"/>
</dbReference>
<feature type="transmembrane region" description="Helical" evidence="8">
    <location>
        <begin position="466"/>
        <end position="487"/>
    </location>
</feature>
<name>A0A6A4WBP0_AMPAM</name>
<evidence type="ECO:0000256" key="2">
    <source>
        <dbReference type="ARBA" id="ARBA00023002"/>
    </source>
</evidence>
<dbReference type="GO" id="GO:0004029">
    <property type="term" value="F:aldehyde dehydrogenase (NAD+) activity"/>
    <property type="evidence" value="ECO:0007669"/>
    <property type="project" value="TreeGrafter"/>
</dbReference>
<dbReference type="PIRSF" id="PIRSF036492">
    <property type="entry name" value="ALDH"/>
    <property type="match status" value="1"/>
</dbReference>
<dbReference type="AlphaFoldDB" id="A0A6A4WBP0"/>
<dbReference type="GO" id="GO:0005737">
    <property type="term" value="C:cytoplasm"/>
    <property type="evidence" value="ECO:0007669"/>
    <property type="project" value="TreeGrafter"/>
</dbReference>
<keyword evidence="8" id="KW-0812">Transmembrane</keyword>
<dbReference type="Gene3D" id="3.40.309.10">
    <property type="entry name" value="Aldehyde Dehydrogenase, Chain A, domain 2"/>
    <property type="match status" value="1"/>
</dbReference>
<dbReference type="Proteomes" id="UP000440578">
    <property type="component" value="Unassembled WGS sequence"/>
</dbReference>
<protein>
    <recommendedName>
        <fullName evidence="4">Aldehyde dehydrogenase</fullName>
    </recommendedName>
</protein>
<dbReference type="Gene3D" id="3.40.605.10">
    <property type="entry name" value="Aldehyde Dehydrogenase, Chain A, domain 1"/>
    <property type="match status" value="1"/>
</dbReference>
<dbReference type="InterPro" id="IPR016162">
    <property type="entry name" value="Ald_DH_N"/>
</dbReference>
<proteinExistence type="inferred from homology"/>
<feature type="active site" evidence="5 6">
    <location>
        <position position="204"/>
    </location>
</feature>
<evidence type="ECO:0000313" key="11">
    <source>
        <dbReference type="Proteomes" id="UP000440578"/>
    </source>
</evidence>
<evidence type="ECO:0000259" key="9">
    <source>
        <dbReference type="Pfam" id="PF00171"/>
    </source>
</evidence>
<keyword evidence="8" id="KW-1133">Transmembrane helix</keyword>
<feature type="domain" description="Aldehyde dehydrogenase" evidence="9">
    <location>
        <begin position="2"/>
        <end position="423"/>
    </location>
</feature>
<evidence type="ECO:0000256" key="5">
    <source>
        <dbReference type="PIRSR" id="PIRSR036492-1"/>
    </source>
</evidence>
<comment type="caution">
    <text evidence="10">The sequence shown here is derived from an EMBL/GenBank/DDBJ whole genome shotgun (WGS) entry which is preliminary data.</text>
</comment>
<dbReference type="PANTHER" id="PTHR43570:SF16">
    <property type="entry name" value="ALDEHYDE DEHYDROGENASE TYPE III, ISOFORM Q"/>
    <property type="match status" value="1"/>
</dbReference>
<dbReference type="PROSITE" id="PS00687">
    <property type="entry name" value="ALDEHYDE_DEHYDR_GLU"/>
    <property type="match status" value="1"/>
</dbReference>
<evidence type="ECO:0000256" key="3">
    <source>
        <dbReference type="ARBA" id="ARBA00023027"/>
    </source>
</evidence>
<dbReference type="InterPro" id="IPR016163">
    <property type="entry name" value="Ald_DH_C"/>
</dbReference>
<dbReference type="InterPro" id="IPR015590">
    <property type="entry name" value="Aldehyde_DH_dom"/>
</dbReference>